<keyword evidence="4" id="KW-1185">Reference proteome</keyword>
<evidence type="ECO:0000313" key="3">
    <source>
        <dbReference type="EMBL" id="CUS06785.1"/>
    </source>
</evidence>
<protein>
    <recommendedName>
        <fullName evidence="2">PhoD-like phosphatase domain-containing protein</fullName>
    </recommendedName>
</protein>
<dbReference type="PANTHER" id="PTHR46689:SF1">
    <property type="entry name" value="PHOD-LIKE PHOSPHATASE DOMAIN-CONTAINING PROTEIN"/>
    <property type="match status" value="1"/>
</dbReference>
<feature type="domain" description="PhoD-like phosphatase" evidence="2">
    <location>
        <begin position="833"/>
        <end position="995"/>
    </location>
</feature>
<feature type="compositionally biased region" description="Basic and acidic residues" evidence="1">
    <location>
        <begin position="221"/>
        <end position="239"/>
    </location>
</feature>
<dbReference type="InterPro" id="IPR043904">
    <property type="entry name" value="PhoD_2-like"/>
</dbReference>
<proteinExistence type="predicted"/>
<feature type="region of interest" description="Disordered" evidence="1">
    <location>
        <begin position="1021"/>
        <end position="1047"/>
    </location>
</feature>
<feature type="compositionally biased region" description="Basic and acidic residues" evidence="1">
    <location>
        <begin position="248"/>
        <end position="276"/>
    </location>
</feature>
<evidence type="ECO:0000313" key="4">
    <source>
        <dbReference type="Proteomes" id="UP001412239"/>
    </source>
</evidence>
<feature type="compositionally biased region" description="Polar residues" evidence="1">
    <location>
        <begin position="86"/>
        <end position="105"/>
    </location>
</feature>
<gene>
    <name evidence="3" type="ORF">GSTUAT00009135001</name>
</gene>
<evidence type="ECO:0000256" key="1">
    <source>
        <dbReference type="SAM" id="MobiDB-lite"/>
    </source>
</evidence>
<accession>A0A292PJB3</accession>
<dbReference type="EMBL" id="LN891353">
    <property type="protein sequence ID" value="CUS06785.1"/>
    <property type="molecule type" value="Genomic_DNA"/>
</dbReference>
<dbReference type="Gene3D" id="3.60.21.70">
    <property type="entry name" value="PhoD-like phosphatase"/>
    <property type="match status" value="1"/>
</dbReference>
<dbReference type="AlphaFoldDB" id="A0A292PJB3"/>
<dbReference type="PANTHER" id="PTHR46689">
    <property type="entry name" value="MEMBRANE PROTEIN, PUTATIVE-RELATED"/>
    <property type="match status" value="1"/>
</dbReference>
<organism evidence="3 4">
    <name type="scientific">Tuber aestivum</name>
    <name type="common">summer truffle</name>
    <dbReference type="NCBI Taxonomy" id="59557"/>
    <lineage>
        <taxon>Eukaryota</taxon>
        <taxon>Fungi</taxon>
        <taxon>Dikarya</taxon>
        <taxon>Ascomycota</taxon>
        <taxon>Pezizomycotina</taxon>
        <taxon>Pezizomycetes</taxon>
        <taxon>Pezizales</taxon>
        <taxon>Tuberaceae</taxon>
        <taxon>Tuber</taxon>
    </lineage>
</organism>
<feature type="region of interest" description="Disordered" evidence="1">
    <location>
        <begin position="83"/>
        <end position="338"/>
    </location>
</feature>
<reference evidence="3" key="1">
    <citation type="submission" date="2015-10" db="EMBL/GenBank/DDBJ databases">
        <authorList>
            <person name="Regsiter A."/>
            <person name="william w."/>
        </authorList>
    </citation>
    <scope>NUCLEOTIDE SEQUENCE</scope>
    <source>
        <strain evidence="3">Montdore</strain>
    </source>
</reference>
<name>A0A292PJB3_9PEZI</name>
<feature type="compositionally biased region" description="Low complexity" evidence="1">
    <location>
        <begin position="202"/>
        <end position="220"/>
    </location>
</feature>
<dbReference type="GO" id="GO:0016020">
    <property type="term" value="C:membrane"/>
    <property type="evidence" value="ECO:0007669"/>
    <property type="project" value="TreeGrafter"/>
</dbReference>
<feature type="domain" description="PhoD-like phosphatase" evidence="2">
    <location>
        <begin position="571"/>
        <end position="826"/>
    </location>
</feature>
<dbReference type="Proteomes" id="UP001412239">
    <property type="component" value="Unassembled WGS sequence"/>
</dbReference>
<dbReference type="InterPro" id="IPR018946">
    <property type="entry name" value="PhoD-like_MPP"/>
</dbReference>
<sequence>MESDVSFSQRPGGGVQRYLSTSAVSLPKPHMLTAVLPGSEDPGAGKIPALAMGGTCSLLSTVPKFVALAERAKVGEARGVAHGYSPLSSPGQSPLASPTTGTVTTGRPLPKTPGEVSSPTGIANASGDGYFPVPPGAISPSSQSRKPSTASNALSTRSFEFAPHRSPLQELELELKHISREETDAPQLGRSLSKKQEERLQRSATVTSRVTTRGGVTGASAREHPKIEEDSNQHPETDTKHHHHRHKIADMLGHHSKHKDEPEERKRQEEKSKQDGEGGYYDTPSRADALDEPQTVYRTPPKNPAPISGHDRIGRKGGRHSHHGNPLQHTRAKDGAAGGLGDVRVTQALGGVGVFDPRVVRLALEDVELSDPARPSNDTAGASDVPTSFSPQLNIKCGPLLRYTGLRRDGAFSEICTAEEERDTWRGSIMIVTTDDLSDYSMPPVIRLFAQPVSEAEIGEANGDTLAEAETVSAIGEPLPVKPAKETPSKQGEPRDDDLLLRNVATARRVDDGERLGKFKEAEATKLHAERGVTFWRFIVEVELGDEQARIAYRINHGPSIAFWVPARGQTMNIMFHSCNGFSLSVNPDDFCGPDPLWRDVLREHREKPFHVMLGGGDQIYNDAVSKKTDHFKAWLGIKTPFVKSSHEFTPEMAEELEDFYLERYCMWFSQGLFGVANSQIAMVNIWDDHDIIDGFGSYPHHFNRCPVFSGLGAVAFKYYMLFQHQSIVDEKEEHEPSWVLGCAPGPYIAELSRSCFMFLGRKVAFLGLDCRTERMRDLVLSEESYDLVFERLTKEIVAGVTKHLIVLLGVPIAYPRLVWLENIMTSRLMDPLKALGRMGYLGGFLNSFDGGVEILDDLDDHWTAKNHKAERNWFIERLQEFAAEKSVRITILGGDVHLAGIGQFYSSPKLHIPRENDHRYMPNVISSAIVNTPPPNAMADVLNKRNKVHHLNHETDEDMCPIFDTDVDGKPRNNKRLLPRRNYAIIHEYSAAEAPLSKTAQPPLKRSTFSKIRKATFGTKKSNKPTQLSNISVPGMDGANTSSPKVVADRLGRDALDVVLRMEVDQKDPAGNTKPYRLLVPALQYDGDAAAGDAHDEGGGGWI</sequence>
<feature type="compositionally biased region" description="Polar residues" evidence="1">
    <location>
        <begin position="139"/>
        <end position="158"/>
    </location>
</feature>
<dbReference type="CDD" id="cd07389">
    <property type="entry name" value="MPP_PhoD"/>
    <property type="match status" value="1"/>
</dbReference>
<evidence type="ECO:0000259" key="2">
    <source>
        <dbReference type="Pfam" id="PF19050"/>
    </source>
</evidence>
<dbReference type="InterPro" id="IPR038607">
    <property type="entry name" value="PhoD-like_sf"/>
</dbReference>
<feature type="compositionally biased region" description="Basic and acidic residues" evidence="1">
    <location>
        <begin position="173"/>
        <end position="183"/>
    </location>
</feature>
<dbReference type="Pfam" id="PF19050">
    <property type="entry name" value="PhoD_2"/>
    <property type="match status" value="2"/>
</dbReference>